<dbReference type="EMBL" id="HBHP01033472">
    <property type="protein sequence ID" value="CAD9776597.1"/>
    <property type="molecule type" value="Transcribed_RNA"/>
</dbReference>
<dbReference type="AlphaFoldDB" id="A0A7S2XG64"/>
<reference evidence="1" key="1">
    <citation type="submission" date="2021-01" db="EMBL/GenBank/DDBJ databases">
        <authorList>
            <person name="Corre E."/>
            <person name="Pelletier E."/>
            <person name="Niang G."/>
            <person name="Scheremetjew M."/>
            <person name="Finn R."/>
            <person name="Kale V."/>
            <person name="Holt S."/>
            <person name="Cochrane G."/>
            <person name="Meng A."/>
            <person name="Brown T."/>
            <person name="Cohen L."/>
        </authorList>
    </citation>
    <scope>NUCLEOTIDE SEQUENCE</scope>
    <source>
        <strain evidence="1">CCMP622</strain>
    </source>
</reference>
<gene>
    <name evidence="1" type="ORF">LSP00402_LOCUS20611</name>
</gene>
<sequence length="152" mass="16549">MIVCYEDNPKHSRDKILEALMQAALSHFSAHSAKIWKTDTDVLRVFKLSSRSAVEGLLEKASRKGLLCTAMAVNPTRSEEEEADAAATAMNTENDDEVIFDSDPRPGDDNVAVWVLGPVDSARLDATRVRLEFANSVNGSSDNSVVKSIAIL</sequence>
<evidence type="ECO:0000313" key="1">
    <source>
        <dbReference type="EMBL" id="CAD9776597.1"/>
    </source>
</evidence>
<organism evidence="1">
    <name type="scientific">Lotharella oceanica</name>
    <dbReference type="NCBI Taxonomy" id="641309"/>
    <lineage>
        <taxon>Eukaryota</taxon>
        <taxon>Sar</taxon>
        <taxon>Rhizaria</taxon>
        <taxon>Cercozoa</taxon>
        <taxon>Chlorarachniophyceae</taxon>
        <taxon>Lotharella</taxon>
    </lineage>
</organism>
<accession>A0A7S2XG64</accession>
<proteinExistence type="predicted"/>
<protein>
    <submittedName>
        <fullName evidence="1">Uncharacterized protein</fullName>
    </submittedName>
</protein>
<name>A0A7S2XG64_9EUKA</name>